<dbReference type="SUPFAM" id="SSF57756">
    <property type="entry name" value="Retrovirus zinc finger-like domains"/>
    <property type="match status" value="1"/>
</dbReference>
<keyword evidence="1" id="KW-0479">Metal-binding</keyword>
<keyword evidence="1" id="KW-0863">Zinc-finger</keyword>
<name>A0ABQ8LF58_LABRO</name>
<dbReference type="PROSITE" id="PS50158">
    <property type="entry name" value="ZF_CCHC"/>
    <property type="match status" value="1"/>
</dbReference>
<dbReference type="InterPro" id="IPR001878">
    <property type="entry name" value="Znf_CCHC"/>
</dbReference>
<dbReference type="Proteomes" id="UP000830375">
    <property type="component" value="Unassembled WGS sequence"/>
</dbReference>
<evidence type="ECO:0000256" key="1">
    <source>
        <dbReference type="PROSITE-ProRule" id="PRU00047"/>
    </source>
</evidence>
<sequence>MAVSGGVSLEQLTRRHGIKVVPAERCSVEECSLAVAKVVGHKSVLSAARMNSAIVLFLDDVNKVNEIVTSGIVLNDAYTAVMPLMQPAKKVVLSNVPPFIKDEVIVRELVRHGKIVSQIKKITLNSKSAELKHVVTFRRQVYMILNNGQDLNLVLKFRIDDFDYNIYVTSETMRCFKCGQENHIVRDCPGNETNEAAHGVGLDGEIQKENETQQVQDEGLNEDKEGKDSDGSEQGAKSENVTKTKEQKIGCEETEARNTVIDINGELEIIKDVDMMDDDSFFKTPTLKRKTNGKRRGKKARKEQVQEKQMKDVDQGVTSECSNSDDSFSESENESISSVDSVSLRRSERNVYTSARIKEFLQKTKGMKGVQVEAFFPDRDLFIESARISMKEKGTGSLTEQEGYRLKKMVQKLRTTTLNNEKAVF</sequence>
<feature type="compositionally biased region" description="Basic and acidic residues" evidence="2">
    <location>
        <begin position="302"/>
        <end position="314"/>
    </location>
</feature>
<feature type="compositionally biased region" description="Basic residues" evidence="2">
    <location>
        <begin position="286"/>
        <end position="301"/>
    </location>
</feature>
<feature type="region of interest" description="Disordered" evidence="2">
    <location>
        <begin position="283"/>
        <end position="343"/>
    </location>
</feature>
<feature type="domain" description="CCHC-type" evidence="3">
    <location>
        <begin position="174"/>
        <end position="189"/>
    </location>
</feature>
<keyword evidence="5" id="KW-1185">Reference proteome</keyword>
<comment type="caution">
    <text evidence="4">The sequence shown here is derived from an EMBL/GenBank/DDBJ whole genome shotgun (WGS) entry which is preliminary data.</text>
</comment>
<evidence type="ECO:0000259" key="3">
    <source>
        <dbReference type="PROSITE" id="PS50158"/>
    </source>
</evidence>
<dbReference type="EMBL" id="JACTAM010000024">
    <property type="protein sequence ID" value="KAI2649343.1"/>
    <property type="molecule type" value="Genomic_DNA"/>
</dbReference>
<accession>A0ABQ8LF58</accession>
<reference evidence="4 5" key="1">
    <citation type="submission" date="2022-01" db="EMBL/GenBank/DDBJ databases">
        <title>A high-quality chromosome-level genome assembly of rohu carp, Labeo rohita.</title>
        <authorList>
            <person name="Arick M.A. II"/>
            <person name="Hsu C.-Y."/>
            <person name="Magbanua Z."/>
            <person name="Pechanova O."/>
            <person name="Grover C."/>
            <person name="Miller E."/>
            <person name="Thrash A."/>
            <person name="Ezzel L."/>
            <person name="Alam S."/>
            <person name="Benzie J."/>
            <person name="Hamilton M."/>
            <person name="Karsi A."/>
            <person name="Lawrence M.L."/>
            <person name="Peterson D.G."/>
        </authorList>
    </citation>
    <scope>NUCLEOTIDE SEQUENCE [LARGE SCALE GENOMIC DNA]</scope>
    <source>
        <strain evidence="5">BAU-BD-2019</strain>
        <tissue evidence="4">Blood</tissue>
    </source>
</reference>
<evidence type="ECO:0000256" key="2">
    <source>
        <dbReference type="SAM" id="MobiDB-lite"/>
    </source>
</evidence>
<dbReference type="Gene3D" id="4.10.60.10">
    <property type="entry name" value="Zinc finger, CCHC-type"/>
    <property type="match status" value="1"/>
</dbReference>
<dbReference type="SMART" id="SM00343">
    <property type="entry name" value="ZnF_C2HC"/>
    <property type="match status" value="1"/>
</dbReference>
<organism evidence="4 5">
    <name type="scientific">Labeo rohita</name>
    <name type="common">Indian major carp</name>
    <name type="synonym">Cyprinus rohita</name>
    <dbReference type="NCBI Taxonomy" id="84645"/>
    <lineage>
        <taxon>Eukaryota</taxon>
        <taxon>Metazoa</taxon>
        <taxon>Chordata</taxon>
        <taxon>Craniata</taxon>
        <taxon>Vertebrata</taxon>
        <taxon>Euteleostomi</taxon>
        <taxon>Actinopterygii</taxon>
        <taxon>Neopterygii</taxon>
        <taxon>Teleostei</taxon>
        <taxon>Ostariophysi</taxon>
        <taxon>Cypriniformes</taxon>
        <taxon>Cyprinidae</taxon>
        <taxon>Labeoninae</taxon>
        <taxon>Labeonini</taxon>
        <taxon>Labeo</taxon>
    </lineage>
</organism>
<proteinExistence type="predicted"/>
<feature type="compositionally biased region" description="Basic and acidic residues" evidence="2">
    <location>
        <begin position="221"/>
        <end position="230"/>
    </location>
</feature>
<evidence type="ECO:0000313" key="4">
    <source>
        <dbReference type="EMBL" id="KAI2649343.1"/>
    </source>
</evidence>
<keyword evidence="1" id="KW-0862">Zinc</keyword>
<gene>
    <name evidence="4" type="ORF">H4Q32_020597</name>
</gene>
<dbReference type="InterPro" id="IPR036875">
    <property type="entry name" value="Znf_CCHC_sf"/>
</dbReference>
<evidence type="ECO:0000313" key="5">
    <source>
        <dbReference type="Proteomes" id="UP000830375"/>
    </source>
</evidence>
<dbReference type="Pfam" id="PF00098">
    <property type="entry name" value="zf-CCHC"/>
    <property type="match status" value="1"/>
</dbReference>
<protein>
    <submittedName>
        <fullName evidence="4">Transposon TX1 uncharacterized 82 kDa protein</fullName>
    </submittedName>
</protein>
<feature type="region of interest" description="Disordered" evidence="2">
    <location>
        <begin position="214"/>
        <end position="250"/>
    </location>
</feature>
<feature type="compositionally biased region" description="Basic and acidic residues" evidence="2">
    <location>
        <begin position="240"/>
        <end position="250"/>
    </location>
</feature>